<organism>
    <name type="scientific">Culex quinquefasciatus</name>
    <name type="common">Southern house mosquito</name>
    <name type="synonym">Culex pungens</name>
    <dbReference type="NCBI Taxonomy" id="7176"/>
    <lineage>
        <taxon>Eukaryota</taxon>
        <taxon>Metazoa</taxon>
        <taxon>Ecdysozoa</taxon>
        <taxon>Arthropoda</taxon>
        <taxon>Hexapoda</taxon>
        <taxon>Insecta</taxon>
        <taxon>Pterygota</taxon>
        <taxon>Neoptera</taxon>
        <taxon>Endopterygota</taxon>
        <taxon>Diptera</taxon>
        <taxon>Nematocera</taxon>
        <taxon>Culicoidea</taxon>
        <taxon>Culicidae</taxon>
        <taxon>Culicinae</taxon>
        <taxon>Culicini</taxon>
        <taxon>Culex</taxon>
        <taxon>Culex</taxon>
    </lineage>
</organism>
<dbReference type="VEuPathDB" id="VectorBase:CQUJHB010606"/>
<name>B0X4N9_CULQU</name>
<evidence type="ECO:0000256" key="2">
    <source>
        <dbReference type="SAM" id="MobiDB-lite"/>
    </source>
</evidence>
<feature type="compositionally biased region" description="Basic and acidic residues" evidence="2">
    <location>
        <begin position="176"/>
        <end position="186"/>
    </location>
</feature>
<dbReference type="VEuPathDB" id="VectorBase:CPIJ014143"/>
<evidence type="ECO:0000313" key="3">
    <source>
        <dbReference type="EMBL" id="EDS40456.1"/>
    </source>
</evidence>
<proteinExistence type="predicted"/>
<dbReference type="OrthoDB" id="7763481at2759"/>
<dbReference type="STRING" id="7176.B0X4N9"/>
<feature type="region of interest" description="Disordered" evidence="2">
    <location>
        <begin position="154"/>
        <end position="210"/>
    </location>
</feature>
<dbReference type="EnsemblMetazoa" id="CPIJ014143-RA">
    <property type="protein sequence ID" value="CPIJ014143-PA"/>
    <property type="gene ID" value="CPIJ014143"/>
</dbReference>
<dbReference type="EMBL" id="DS232349">
    <property type="protein sequence ID" value="EDS40456.1"/>
    <property type="molecule type" value="Genomic_DNA"/>
</dbReference>
<feature type="region of interest" description="Disordered" evidence="2">
    <location>
        <begin position="126"/>
        <end position="145"/>
    </location>
</feature>
<feature type="coiled-coil region" evidence="1">
    <location>
        <begin position="210"/>
        <end position="429"/>
    </location>
</feature>
<evidence type="ECO:0000313" key="5">
    <source>
        <dbReference type="Proteomes" id="UP000002320"/>
    </source>
</evidence>
<dbReference type="InParanoid" id="B0X4N9"/>
<feature type="region of interest" description="Disordered" evidence="2">
    <location>
        <begin position="1"/>
        <end position="25"/>
    </location>
</feature>
<evidence type="ECO:0000313" key="4">
    <source>
        <dbReference type="EnsemblMetazoa" id="CPIJ014143-PA"/>
    </source>
</evidence>
<protein>
    <submittedName>
        <fullName evidence="3 4">Uncharacterized protein</fullName>
    </submittedName>
</protein>
<dbReference type="AlphaFoldDB" id="B0X4N9"/>
<reference evidence="3" key="1">
    <citation type="submission" date="2007-03" db="EMBL/GenBank/DDBJ databases">
        <title>Annotation of Culex pipiens quinquefasciatus.</title>
        <authorList>
            <consortium name="The Broad Institute Genome Sequencing Platform"/>
            <person name="Atkinson P.W."/>
            <person name="Hemingway J."/>
            <person name="Christensen B.M."/>
            <person name="Higgs S."/>
            <person name="Kodira C."/>
            <person name="Hannick L."/>
            <person name="Megy K."/>
            <person name="O'Leary S."/>
            <person name="Pearson M."/>
            <person name="Haas B.J."/>
            <person name="Mauceli E."/>
            <person name="Wortman J.R."/>
            <person name="Lee N.H."/>
            <person name="Guigo R."/>
            <person name="Stanke M."/>
            <person name="Alvarado L."/>
            <person name="Amedeo P."/>
            <person name="Antoine C.H."/>
            <person name="Arensburger P."/>
            <person name="Bidwell S.L."/>
            <person name="Crawford M."/>
            <person name="Camaro F."/>
            <person name="Devon K."/>
            <person name="Engels R."/>
            <person name="Hammond M."/>
            <person name="Howarth C."/>
            <person name="Koehrsen M."/>
            <person name="Lawson D."/>
            <person name="Montgomery P."/>
            <person name="Nene V."/>
            <person name="Nusbaum C."/>
            <person name="Puiu D."/>
            <person name="Romero-Severson J."/>
            <person name="Severson D.W."/>
            <person name="Shumway M."/>
            <person name="Sisk P."/>
            <person name="Stolte C."/>
            <person name="Zeng Q."/>
            <person name="Eisenstadt E."/>
            <person name="Fraser-Liggett C."/>
            <person name="Strausberg R."/>
            <person name="Galagan J."/>
            <person name="Birren B."/>
            <person name="Collins F.H."/>
        </authorList>
    </citation>
    <scope>NUCLEOTIDE SEQUENCE [LARGE SCALE GENOMIC DNA]</scope>
    <source>
        <strain evidence="3">JHB</strain>
    </source>
</reference>
<keyword evidence="1" id="KW-0175">Coiled coil</keyword>
<keyword evidence="5" id="KW-1185">Reference proteome</keyword>
<dbReference type="KEGG" id="cqu:CpipJ_CPIJ014143"/>
<accession>B0X4N9</accession>
<evidence type="ECO:0000256" key="1">
    <source>
        <dbReference type="SAM" id="Coils"/>
    </source>
</evidence>
<reference evidence="4" key="2">
    <citation type="submission" date="2021-02" db="UniProtKB">
        <authorList>
            <consortium name="EnsemblMetazoa"/>
        </authorList>
    </citation>
    <scope>IDENTIFICATION</scope>
    <source>
        <strain evidence="4">JHB</strain>
    </source>
</reference>
<gene>
    <name evidence="4" type="primary">6047566</name>
    <name evidence="3" type="ORF">CpipJ_CPIJ014143</name>
</gene>
<dbReference type="Proteomes" id="UP000002320">
    <property type="component" value="Unassembled WGS sequence"/>
</dbReference>
<dbReference type="HOGENOM" id="CLU_472714_0_0_1"/>
<sequence length="577" mass="64804">MDPGDRGLRSAGRLAEVTSGDGGGFSGGIGFHGTCEASSFECIFQRSPSDLMSTSSSGRSSMTRLRPVTTIGIARSATSKAAEPTPRVHTPAIFRRSPSDLMSTSSSGRSSMTRLRPVTTIGIARSATSKAAEPTPRVHTPGHLPRYMTRDRSAATVGSRYRAPSRIPAPVSREASGNRKADDSKKTTPTKQITGRVASRTKMPPSEGGLANAVQKVETAELTMKIAELERKCQRQQDKLLEQHELIKLLEQEKEATEKQSVIDLRGLRENDEKMISDLRQELAEKCSELIKAEGLRERIEVMKQRLAEEVRGSEEKDGTIFELTEKLANLDEELIKLRQDTQSLEDRVAQLKETKAELQEEICVMAEKLSMLEEELVQLREDKLSLEKRTNESQEELQDEIRCMNRDIEEKNEKIDTLQEEMRKLKFDQVMQEESLKTEKISLKIKSAILQTQVTSFEAMRTATSLQPIEKDHQAEQLIDEIGHNHRRCRSARSKLLEMLHLLKKNTGNTASKSEVLPALFEQQQTEDQKPQDDAASFGALKVQLMSQIRGLFPEEEFDDSEEHVTGRILYREGDV</sequence>